<evidence type="ECO:0000313" key="2">
    <source>
        <dbReference type="Proteomes" id="UP000576225"/>
    </source>
</evidence>
<protein>
    <submittedName>
        <fullName evidence="1">Uncharacterized protein</fullName>
    </submittedName>
</protein>
<evidence type="ECO:0000313" key="1">
    <source>
        <dbReference type="EMBL" id="NMD86283.1"/>
    </source>
</evidence>
<dbReference type="Proteomes" id="UP000576225">
    <property type="component" value="Unassembled WGS sequence"/>
</dbReference>
<dbReference type="RefSeq" id="WP_168962078.1">
    <property type="nucleotide sequence ID" value="NZ_JABAEW010000009.1"/>
</dbReference>
<accession>A0A848AVG1</accession>
<reference evidence="1 2" key="1">
    <citation type="submission" date="2020-04" db="EMBL/GenBank/DDBJ databases">
        <authorList>
            <person name="Hitch T.C.A."/>
            <person name="Wylensek D."/>
            <person name="Clavel T."/>
        </authorList>
    </citation>
    <scope>NUCLEOTIDE SEQUENCE [LARGE SCALE GENOMIC DNA]</scope>
    <source>
        <strain evidence="1 2">COR2-253-APC-1A</strain>
    </source>
</reference>
<comment type="caution">
    <text evidence="1">The sequence shown here is derived from an EMBL/GenBank/DDBJ whole genome shotgun (WGS) entry which is preliminary data.</text>
</comment>
<gene>
    <name evidence="1" type="ORF">HF882_06760</name>
</gene>
<organism evidence="1 2">
    <name type="scientific">Victivallis vadensis</name>
    <dbReference type="NCBI Taxonomy" id="172901"/>
    <lineage>
        <taxon>Bacteria</taxon>
        <taxon>Pseudomonadati</taxon>
        <taxon>Lentisphaerota</taxon>
        <taxon>Lentisphaeria</taxon>
        <taxon>Victivallales</taxon>
        <taxon>Victivallaceae</taxon>
        <taxon>Victivallis</taxon>
    </lineage>
</organism>
<dbReference type="EMBL" id="JABAEW010000009">
    <property type="protein sequence ID" value="NMD86283.1"/>
    <property type="molecule type" value="Genomic_DNA"/>
</dbReference>
<proteinExistence type="predicted"/>
<name>A0A848AVG1_9BACT</name>
<dbReference type="AlphaFoldDB" id="A0A848AVG1"/>
<sequence>MAKIISIQRTGSHGVVQFIGPHGADALNFDAKLTDAEVRRLIEARKGGKNARHKQG</sequence>